<dbReference type="Gene3D" id="3.80.10.10">
    <property type="entry name" value="Ribonuclease Inhibitor"/>
    <property type="match status" value="1"/>
</dbReference>
<dbReference type="AlphaFoldDB" id="A0AAN9B1Q4"/>
<evidence type="ECO:0000313" key="9">
    <source>
        <dbReference type="EMBL" id="KAK7097590.1"/>
    </source>
</evidence>
<dbReference type="PROSITE" id="PS50104">
    <property type="entry name" value="TIR"/>
    <property type="match status" value="1"/>
</dbReference>
<dbReference type="SMART" id="SM00082">
    <property type="entry name" value="LRRCT"/>
    <property type="match status" value="1"/>
</dbReference>
<evidence type="ECO:0000256" key="2">
    <source>
        <dbReference type="ARBA" id="ARBA00022614"/>
    </source>
</evidence>
<evidence type="ECO:0000256" key="3">
    <source>
        <dbReference type="ARBA" id="ARBA00022692"/>
    </source>
</evidence>
<sequence length="283" mass="32406">MNTNVDMYEEDVYQLLLPLKSLTKLTLHSISKGSLPPDLLWRLPNLKTLVFTGNNLVSSTLGRALANVTTLTSLEVNSNRITVVNENTLPWEFRRTVKWLDMSKNPFSCTCDLMWFRSWLEAVQKNKSVTVKAYPGYNKKFSTYRCHSPVSWKNKDLRVFFASEDLCTVQNPYVVVGVAGGCVLMGLVVLVLAVYRYRWHLRFYLYRLRRSRQLPSQVPGGLLTGGEAVEFFPFDAYLAHSAQDLDWIHDELLPLVEVEHGLRLFVEERDSIPGSLIVDNITK</sequence>
<dbReference type="InterPro" id="IPR000157">
    <property type="entry name" value="TIR_dom"/>
</dbReference>
<dbReference type="PANTHER" id="PTHR24365">
    <property type="entry name" value="TOLL-LIKE RECEPTOR"/>
    <property type="match status" value="1"/>
</dbReference>
<evidence type="ECO:0000256" key="5">
    <source>
        <dbReference type="ARBA" id="ARBA00022989"/>
    </source>
</evidence>
<organism evidence="9 10">
    <name type="scientific">Littorina saxatilis</name>
    <dbReference type="NCBI Taxonomy" id="31220"/>
    <lineage>
        <taxon>Eukaryota</taxon>
        <taxon>Metazoa</taxon>
        <taxon>Spiralia</taxon>
        <taxon>Lophotrochozoa</taxon>
        <taxon>Mollusca</taxon>
        <taxon>Gastropoda</taxon>
        <taxon>Caenogastropoda</taxon>
        <taxon>Littorinimorpha</taxon>
        <taxon>Littorinoidea</taxon>
        <taxon>Littorinidae</taxon>
        <taxon>Littorina</taxon>
    </lineage>
</organism>
<dbReference type="EMBL" id="JBAMIC010000013">
    <property type="protein sequence ID" value="KAK7097590.1"/>
    <property type="molecule type" value="Genomic_DNA"/>
</dbReference>
<evidence type="ECO:0000256" key="7">
    <source>
        <dbReference type="SAM" id="Phobius"/>
    </source>
</evidence>
<feature type="transmembrane region" description="Helical" evidence="7">
    <location>
        <begin position="173"/>
        <end position="195"/>
    </location>
</feature>
<comment type="caution">
    <text evidence="9">The sequence shown here is derived from an EMBL/GenBank/DDBJ whole genome shotgun (WGS) entry which is preliminary data.</text>
</comment>
<keyword evidence="6 7" id="KW-0472">Membrane</keyword>
<keyword evidence="10" id="KW-1185">Reference proteome</keyword>
<keyword evidence="4" id="KW-0732">Signal</keyword>
<evidence type="ECO:0000259" key="8">
    <source>
        <dbReference type="PROSITE" id="PS50104"/>
    </source>
</evidence>
<proteinExistence type="predicted"/>
<dbReference type="PANTHER" id="PTHR24365:SF530">
    <property type="entry name" value="MSTPROX-RELATED"/>
    <property type="match status" value="1"/>
</dbReference>
<feature type="domain" description="TIR" evidence="8">
    <location>
        <begin position="232"/>
        <end position="283"/>
    </location>
</feature>
<gene>
    <name evidence="9" type="ORF">V1264_004541</name>
</gene>
<evidence type="ECO:0000313" key="10">
    <source>
        <dbReference type="Proteomes" id="UP001374579"/>
    </source>
</evidence>
<dbReference type="GO" id="GO:0038023">
    <property type="term" value="F:signaling receptor activity"/>
    <property type="evidence" value="ECO:0007669"/>
    <property type="project" value="TreeGrafter"/>
</dbReference>
<keyword evidence="3 7" id="KW-0812">Transmembrane</keyword>
<reference evidence="9 10" key="1">
    <citation type="submission" date="2024-02" db="EMBL/GenBank/DDBJ databases">
        <title>Chromosome-scale genome assembly of the rough periwinkle Littorina saxatilis.</title>
        <authorList>
            <person name="De Jode A."/>
            <person name="Faria R."/>
            <person name="Formenti G."/>
            <person name="Sims Y."/>
            <person name="Smith T.P."/>
            <person name="Tracey A."/>
            <person name="Wood J.M.D."/>
            <person name="Zagrodzka Z.B."/>
            <person name="Johannesson K."/>
            <person name="Butlin R.K."/>
            <person name="Leder E.H."/>
        </authorList>
    </citation>
    <scope>NUCLEOTIDE SEQUENCE [LARGE SCALE GENOMIC DNA]</scope>
    <source>
        <strain evidence="9">Snail1</strain>
        <tissue evidence="9">Muscle</tissue>
    </source>
</reference>
<name>A0AAN9B1Q4_9CAEN</name>
<evidence type="ECO:0000256" key="1">
    <source>
        <dbReference type="ARBA" id="ARBA00004167"/>
    </source>
</evidence>
<keyword evidence="5 7" id="KW-1133">Transmembrane helix</keyword>
<dbReference type="GO" id="GO:0005886">
    <property type="term" value="C:plasma membrane"/>
    <property type="evidence" value="ECO:0007669"/>
    <property type="project" value="TreeGrafter"/>
</dbReference>
<dbReference type="SUPFAM" id="SSF52200">
    <property type="entry name" value="Toll/Interleukin receptor TIR domain"/>
    <property type="match status" value="1"/>
</dbReference>
<evidence type="ECO:0000256" key="4">
    <source>
        <dbReference type="ARBA" id="ARBA00022729"/>
    </source>
</evidence>
<dbReference type="Gene3D" id="3.40.50.10140">
    <property type="entry name" value="Toll/interleukin-1 receptor homology (TIR) domain"/>
    <property type="match status" value="1"/>
</dbReference>
<dbReference type="GO" id="GO:0007165">
    <property type="term" value="P:signal transduction"/>
    <property type="evidence" value="ECO:0007669"/>
    <property type="project" value="InterPro"/>
</dbReference>
<comment type="subcellular location">
    <subcellularLocation>
        <location evidence="1">Membrane</location>
        <topology evidence="1">Single-pass membrane protein</topology>
    </subcellularLocation>
</comment>
<dbReference type="InterPro" id="IPR000483">
    <property type="entry name" value="Cys-rich_flank_reg_C"/>
</dbReference>
<evidence type="ECO:0000256" key="6">
    <source>
        <dbReference type="ARBA" id="ARBA00023136"/>
    </source>
</evidence>
<protein>
    <recommendedName>
        <fullName evidence="8">TIR domain-containing protein</fullName>
    </recommendedName>
</protein>
<dbReference type="Proteomes" id="UP001374579">
    <property type="component" value="Unassembled WGS sequence"/>
</dbReference>
<keyword evidence="2" id="KW-0433">Leucine-rich repeat</keyword>
<dbReference type="SUPFAM" id="SSF52058">
    <property type="entry name" value="L domain-like"/>
    <property type="match status" value="1"/>
</dbReference>
<dbReference type="InterPro" id="IPR032675">
    <property type="entry name" value="LRR_dom_sf"/>
</dbReference>
<accession>A0AAN9B1Q4</accession>
<dbReference type="InterPro" id="IPR035897">
    <property type="entry name" value="Toll_tir_struct_dom_sf"/>
</dbReference>